<dbReference type="Proteomes" id="UP001197247">
    <property type="component" value="Unassembled WGS sequence"/>
</dbReference>
<name>A0ABS5T8H7_9ACTN</name>
<dbReference type="SUPFAM" id="SSF52540">
    <property type="entry name" value="P-loop containing nucleoside triphosphate hydrolases"/>
    <property type="match status" value="1"/>
</dbReference>
<evidence type="ECO:0000313" key="2">
    <source>
        <dbReference type="EMBL" id="MBT0767367.1"/>
    </source>
</evidence>
<dbReference type="PANTHER" id="PTHR43384">
    <property type="entry name" value="SEPTUM SITE-DETERMINING PROTEIN MIND HOMOLOG, CHLOROPLASTIC-RELATED"/>
    <property type="match status" value="1"/>
</dbReference>
<protein>
    <recommendedName>
        <fullName evidence="1">Rv3660c-like CheY-like N-terminal domain-containing protein</fullName>
    </recommendedName>
</protein>
<dbReference type="PANTHER" id="PTHR43384:SF11">
    <property type="entry name" value="SEPTUM SITE DETERMINING PROTEIN"/>
    <property type="match status" value="1"/>
</dbReference>
<dbReference type="Gene3D" id="3.40.50.300">
    <property type="entry name" value="P-loop containing nucleotide triphosphate hydrolases"/>
    <property type="match status" value="1"/>
</dbReference>
<dbReference type="InterPro" id="IPR059050">
    <property type="entry name" value="Rv3660c_N"/>
</dbReference>
<dbReference type="NCBIfam" id="TIGR03815">
    <property type="entry name" value="CpaE_hom_Actino"/>
    <property type="match status" value="1"/>
</dbReference>
<sequence>MASPWVLLLTSEPLLVAATGRLAAAYGVPVRTGIAPGAGPPGLVLVGSDHAGALPGPASGVPRLLLAAGTPGEQLWRTALELRAEQVVLLPEGEHLLAERLSRLDGGRAGGPLTFGVVGGCGGAGASVLAAALARTAALVTPTLLVEVDPFGGGADLLLGAEHEPGLRWPDLASARGLLLPGSLSGALPLIDGVHVLAAVRGSSGELSRPSATAVAAVLDSSRGEYGTVVVDIPRHPDEAVRAALRALDVLLVVVPAEVRATAAAQRVAAVVRPLTGDVRVVVRGPAPTGLSASSICTALDLPLAGVLRAEPGLRVALDRGEPPGLRGRSPLSRFCRELLAQELPARELPAAGLSR</sequence>
<dbReference type="InterPro" id="IPR022521">
    <property type="entry name" value="Rv3660c"/>
</dbReference>
<comment type="caution">
    <text evidence="2">The sequence shown here is derived from an EMBL/GenBank/DDBJ whole genome shotgun (WGS) entry which is preliminary data.</text>
</comment>
<keyword evidence="3" id="KW-1185">Reference proteome</keyword>
<dbReference type="Pfam" id="PF26563">
    <property type="entry name" value="Rv3660c_N"/>
    <property type="match status" value="1"/>
</dbReference>
<dbReference type="InterPro" id="IPR027417">
    <property type="entry name" value="P-loop_NTPase"/>
</dbReference>
<feature type="domain" description="Rv3660c-like CheY-like N-terminal" evidence="1">
    <location>
        <begin position="10"/>
        <end position="105"/>
    </location>
</feature>
<accession>A0ABS5T8H7</accession>
<gene>
    <name evidence="2" type="ORF">KIH74_00440</name>
</gene>
<dbReference type="RefSeq" id="WP_214153256.1">
    <property type="nucleotide sequence ID" value="NZ_JAHBAY010000001.1"/>
</dbReference>
<reference evidence="2 3" key="1">
    <citation type="submission" date="2021-05" db="EMBL/GenBank/DDBJ databases">
        <title>Kineosporia and Streptomyces sp. nov. two new marine actinobacteria isolated from Coral.</title>
        <authorList>
            <person name="Buangrab K."/>
            <person name="Sutthacheep M."/>
            <person name="Yeemin T."/>
            <person name="Harunari E."/>
            <person name="Igarashi Y."/>
            <person name="Kanchanasin P."/>
            <person name="Tanasupawat S."/>
            <person name="Phongsopitanun W."/>
        </authorList>
    </citation>
    <scope>NUCLEOTIDE SEQUENCE [LARGE SCALE GENOMIC DNA]</scope>
    <source>
        <strain evidence="2 3">J2-2</strain>
    </source>
</reference>
<proteinExistence type="predicted"/>
<evidence type="ECO:0000313" key="3">
    <source>
        <dbReference type="Proteomes" id="UP001197247"/>
    </source>
</evidence>
<organism evidence="2 3">
    <name type="scientific">Kineosporia corallincola</name>
    <dbReference type="NCBI Taxonomy" id="2835133"/>
    <lineage>
        <taxon>Bacteria</taxon>
        <taxon>Bacillati</taxon>
        <taxon>Actinomycetota</taxon>
        <taxon>Actinomycetes</taxon>
        <taxon>Kineosporiales</taxon>
        <taxon>Kineosporiaceae</taxon>
        <taxon>Kineosporia</taxon>
    </lineage>
</organism>
<dbReference type="InterPro" id="IPR050625">
    <property type="entry name" value="ParA/MinD_ATPase"/>
</dbReference>
<dbReference type="EMBL" id="JAHBAY010000001">
    <property type="protein sequence ID" value="MBT0767367.1"/>
    <property type="molecule type" value="Genomic_DNA"/>
</dbReference>
<evidence type="ECO:0000259" key="1">
    <source>
        <dbReference type="Pfam" id="PF26563"/>
    </source>
</evidence>